<evidence type="ECO:0000313" key="6">
    <source>
        <dbReference type="EMBL" id="NGN68140.1"/>
    </source>
</evidence>
<dbReference type="EMBL" id="JAAKZV010000184">
    <property type="protein sequence ID" value="NGN68140.1"/>
    <property type="molecule type" value="Genomic_DNA"/>
</dbReference>
<dbReference type="Gene3D" id="1.10.10.970">
    <property type="entry name" value="RNA 2'-phosphotransferase, Tpt1/KptA family, N-terminal domain"/>
    <property type="match status" value="1"/>
</dbReference>
<evidence type="ECO:0000256" key="2">
    <source>
        <dbReference type="ARBA" id="ARBA00022679"/>
    </source>
</evidence>
<dbReference type="Proteomes" id="UP000481583">
    <property type="component" value="Unassembled WGS sequence"/>
</dbReference>
<dbReference type="GO" id="GO:0003950">
    <property type="term" value="F:NAD+ poly-ADP-ribosyltransferase activity"/>
    <property type="evidence" value="ECO:0007669"/>
    <property type="project" value="InterPro"/>
</dbReference>
<keyword evidence="2 5" id="KW-0808">Transferase</keyword>
<keyword evidence="3 5" id="KW-0520">NAD</keyword>
<dbReference type="HAMAP" id="MF_00299">
    <property type="entry name" value="KptA"/>
    <property type="match status" value="1"/>
</dbReference>
<dbReference type="InterPro" id="IPR022928">
    <property type="entry name" value="RNA_2'-PTrans_KptA"/>
</dbReference>
<dbReference type="AlphaFoldDB" id="A0A6G4U8T8"/>
<evidence type="ECO:0000256" key="5">
    <source>
        <dbReference type="HAMAP-Rule" id="MF_00299"/>
    </source>
</evidence>
<dbReference type="RefSeq" id="WP_165241807.1">
    <property type="nucleotide sequence ID" value="NZ_JAAKZV010000184.1"/>
</dbReference>
<comment type="function">
    <text evidence="4 5">Removes the 2'-phosphate from RNA via an intermediate in which the phosphate is ADP-ribosylated by NAD followed by a presumed transesterification to release the RNA and generate ADP-ribose 1''-2''-cyclic phosphate (APPR&gt;P). May function as an ADP-ribosylase.</text>
</comment>
<evidence type="ECO:0000256" key="1">
    <source>
        <dbReference type="ARBA" id="ARBA00009836"/>
    </source>
</evidence>
<comment type="caution">
    <text evidence="6">The sequence shown here is derived from an EMBL/GenBank/DDBJ whole genome shotgun (WGS) entry which is preliminary data.</text>
</comment>
<dbReference type="InterPro" id="IPR002745">
    <property type="entry name" value="Ptrans_KptA/Tpt1"/>
</dbReference>
<organism evidence="6 7">
    <name type="scientific">Streptomyces coryli</name>
    <dbReference type="NCBI Taxonomy" id="1128680"/>
    <lineage>
        <taxon>Bacteria</taxon>
        <taxon>Bacillati</taxon>
        <taxon>Actinomycetota</taxon>
        <taxon>Actinomycetes</taxon>
        <taxon>Kitasatosporales</taxon>
        <taxon>Streptomycetaceae</taxon>
        <taxon>Streptomyces</taxon>
    </lineage>
</organism>
<dbReference type="GO" id="GO:0000215">
    <property type="term" value="F:tRNA 2'-phosphotransferase activity"/>
    <property type="evidence" value="ECO:0007669"/>
    <property type="project" value="TreeGrafter"/>
</dbReference>
<name>A0A6G4U8T8_9ACTN</name>
<evidence type="ECO:0000313" key="7">
    <source>
        <dbReference type="Proteomes" id="UP000481583"/>
    </source>
</evidence>
<dbReference type="Pfam" id="PF01885">
    <property type="entry name" value="PTS_2-RNA"/>
    <property type="match status" value="1"/>
</dbReference>
<dbReference type="EC" id="2.7.1.-" evidence="5"/>
<dbReference type="InterPro" id="IPR042080">
    <property type="entry name" value="RNA_2'-PTrans_N"/>
</dbReference>
<dbReference type="InterPro" id="IPR042081">
    <property type="entry name" value="RNA_2'-PTrans_C"/>
</dbReference>
<dbReference type="NCBIfam" id="NF002014">
    <property type="entry name" value="PRK00819.1-4"/>
    <property type="match status" value="1"/>
</dbReference>
<accession>A0A6G4U8T8</accession>
<gene>
    <name evidence="5" type="primary">kptA</name>
    <name evidence="6" type="ORF">G5C51_30100</name>
</gene>
<keyword evidence="7" id="KW-1185">Reference proteome</keyword>
<evidence type="ECO:0000256" key="3">
    <source>
        <dbReference type="ARBA" id="ARBA00023027"/>
    </source>
</evidence>
<dbReference type="PANTHER" id="PTHR12684:SF2">
    <property type="entry name" value="TRNA 2'-PHOSPHOTRANSFERASE 1"/>
    <property type="match status" value="1"/>
</dbReference>
<comment type="similarity">
    <text evidence="1 5">Belongs to the KptA/TPT1 family.</text>
</comment>
<protein>
    <recommendedName>
        <fullName evidence="5">Probable RNA 2'-phosphotransferase</fullName>
        <ecNumber evidence="5">2.7.1.-</ecNumber>
    </recommendedName>
</protein>
<evidence type="ECO:0000256" key="4">
    <source>
        <dbReference type="ARBA" id="ARBA00025212"/>
    </source>
</evidence>
<dbReference type="PANTHER" id="PTHR12684">
    <property type="entry name" value="PUTATIVE PHOSPHOTRANSFERASE"/>
    <property type="match status" value="1"/>
</dbReference>
<dbReference type="SUPFAM" id="SSF56399">
    <property type="entry name" value="ADP-ribosylation"/>
    <property type="match status" value="1"/>
</dbReference>
<dbReference type="GO" id="GO:0006388">
    <property type="term" value="P:tRNA splicing, via endonucleolytic cleavage and ligation"/>
    <property type="evidence" value="ECO:0007669"/>
    <property type="project" value="UniProtKB-UniRule"/>
</dbReference>
<reference evidence="6 7" key="1">
    <citation type="submission" date="2020-02" db="EMBL/GenBank/DDBJ databases">
        <title>Whole-genome analyses of novel actinobacteria.</title>
        <authorList>
            <person name="Sahin N."/>
        </authorList>
    </citation>
    <scope>NUCLEOTIDE SEQUENCE [LARGE SCALE GENOMIC DNA]</scope>
    <source>
        <strain evidence="6 7">A7024</strain>
    </source>
</reference>
<dbReference type="Gene3D" id="3.20.170.30">
    <property type="match status" value="1"/>
</dbReference>
<sequence>MTNRRLIRTSKTLSLCLRHDPGRFGVTLDGSGWAEVGALLTALAAHGVRLTRAELDEVVERNDKRRFAFDDSGARIRASQGHSINVDLGYEPAAPPETLYHGTVARVLGLIMDEGLRPMARHDVHLSADVATARKVGSRRGRPVVLTVAAARMHAAGHTFRTSANGVWLTPAVPPEHLGVLPDEPTP</sequence>
<proteinExistence type="inferred from homology"/>